<dbReference type="SUPFAM" id="SSF48208">
    <property type="entry name" value="Six-hairpin glycosidases"/>
    <property type="match status" value="1"/>
</dbReference>
<keyword evidence="2" id="KW-0413">Isomerase</keyword>
<name>A0A951QPF4_9CYAN</name>
<sequence length="392" mass="45856">MNYNFKELAELYKNSLLNDVLPFWEKHSIDWEKGGYFTCLDREGKVYDTDKFIWLQNRQVWTFSMLCNQLEKREEWLTIAANGASFLAQHGRDTDGNWYFALNREGKPLVQPYNIFSDCFAAMAFSQYALASGEEWTKDVAMQAYNNVLRRKDNPKGSYTKGYPGTRPMKSLAVPMILANLTLEMEWLLPSETLENVLAATVQEVMNDFLDKERGLMYENVASDGSHIDCFEGRLINPGHGIEAMWFIMDIARRKNDTKTINQAVDVVLNILNFSWDNEYGGLYYFMDADGHPPQQLEWDQKLWWVHLESLVALAMGYRLTGREACWEWYQKMHEYSWSHFADAKYGEWFGYLNRRGEVLLNLKGGKWKGCFHVPRTMYLCWQQFNQISEGS</sequence>
<dbReference type="InterPro" id="IPR010819">
    <property type="entry name" value="AGE/CE"/>
</dbReference>
<dbReference type="GO" id="GO:0016853">
    <property type="term" value="F:isomerase activity"/>
    <property type="evidence" value="ECO:0007669"/>
    <property type="project" value="UniProtKB-KW"/>
</dbReference>
<dbReference type="Pfam" id="PF07221">
    <property type="entry name" value="GlcNAc_2-epim"/>
    <property type="match status" value="1"/>
</dbReference>
<dbReference type="EMBL" id="JAHHGZ010000015">
    <property type="protein sequence ID" value="MBW4668722.1"/>
    <property type="molecule type" value="Genomic_DNA"/>
</dbReference>
<dbReference type="InterPro" id="IPR034116">
    <property type="entry name" value="AGE_dom"/>
</dbReference>
<dbReference type="InterPro" id="IPR012341">
    <property type="entry name" value="6hp_glycosidase-like_sf"/>
</dbReference>
<organism evidence="3 4">
    <name type="scientific">Cyanomargarita calcarea GSE-NOS-MK-12-04C</name>
    <dbReference type="NCBI Taxonomy" id="2839659"/>
    <lineage>
        <taxon>Bacteria</taxon>
        <taxon>Bacillati</taxon>
        <taxon>Cyanobacteriota</taxon>
        <taxon>Cyanophyceae</taxon>
        <taxon>Nostocales</taxon>
        <taxon>Cyanomargaritaceae</taxon>
        <taxon>Cyanomargarita</taxon>
    </lineage>
</organism>
<comment type="similarity">
    <text evidence="1">Belongs to the N-acylglucosamine 2-epimerase family.</text>
</comment>
<comment type="caution">
    <text evidence="3">The sequence shown here is derived from an EMBL/GenBank/DDBJ whole genome shotgun (WGS) entry which is preliminary data.</text>
</comment>
<dbReference type="PANTHER" id="PTHR15108">
    <property type="entry name" value="N-ACYLGLUCOSAMINE-2-EPIMERASE"/>
    <property type="match status" value="1"/>
</dbReference>
<gene>
    <name evidence="3" type="ORF">KME60_15160</name>
</gene>
<proteinExistence type="inferred from homology"/>
<dbReference type="Proteomes" id="UP000729701">
    <property type="component" value="Unassembled WGS sequence"/>
</dbReference>
<dbReference type="Gene3D" id="1.50.10.10">
    <property type="match status" value="1"/>
</dbReference>
<evidence type="ECO:0000256" key="2">
    <source>
        <dbReference type="ARBA" id="ARBA00023235"/>
    </source>
</evidence>
<dbReference type="FunFam" id="1.50.10.10:FF:000021">
    <property type="entry name" value="N-acylglucosamine 2-epimerase"/>
    <property type="match status" value="1"/>
</dbReference>
<dbReference type="GO" id="GO:0005975">
    <property type="term" value="P:carbohydrate metabolic process"/>
    <property type="evidence" value="ECO:0007669"/>
    <property type="project" value="InterPro"/>
</dbReference>
<evidence type="ECO:0000313" key="3">
    <source>
        <dbReference type="EMBL" id="MBW4668722.1"/>
    </source>
</evidence>
<dbReference type="InterPro" id="IPR008928">
    <property type="entry name" value="6-hairpin_glycosidase_sf"/>
</dbReference>
<accession>A0A951QPF4</accession>
<reference evidence="3" key="2">
    <citation type="journal article" date="2022" name="Microbiol. Resour. Announc.">
        <title>Metagenome Sequencing to Explore Phylogenomics of Terrestrial Cyanobacteria.</title>
        <authorList>
            <person name="Ward R.D."/>
            <person name="Stajich J.E."/>
            <person name="Johansen J.R."/>
            <person name="Huntemann M."/>
            <person name="Clum A."/>
            <person name="Foster B."/>
            <person name="Foster B."/>
            <person name="Roux S."/>
            <person name="Palaniappan K."/>
            <person name="Varghese N."/>
            <person name="Mukherjee S."/>
            <person name="Reddy T.B.K."/>
            <person name="Daum C."/>
            <person name="Copeland A."/>
            <person name="Chen I.A."/>
            <person name="Ivanova N.N."/>
            <person name="Kyrpides N.C."/>
            <person name="Shapiro N."/>
            <person name="Eloe-Fadrosh E.A."/>
            <person name="Pietrasiak N."/>
        </authorList>
    </citation>
    <scope>NUCLEOTIDE SEQUENCE</scope>
    <source>
        <strain evidence="3">GSE-NOS-MK-12-04C</strain>
    </source>
</reference>
<dbReference type="CDD" id="cd00249">
    <property type="entry name" value="AGE"/>
    <property type="match status" value="1"/>
</dbReference>
<reference evidence="3" key="1">
    <citation type="submission" date="2021-05" db="EMBL/GenBank/DDBJ databases">
        <authorList>
            <person name="Pietrasiak N."/>
            <person name="Ward R."/>
            <person name="Stajich J.E."/>
            <person name="Kurbessoian T."/>
        </authorList>
    </citation>
    <scope>NUCLEOTIDE SEQUENCE</scope>
    <source>
        <strain evidence="3">GSE-NOS-MK-12-04C</strain>
    </source>
</reference>
<protein>
    <submittedName>
        <fullName evidence="3">AGE family epimerase/isomerase</fullName>
    </submittedName>
</protein>
<dbReference type="AlphaFoldDB" id="A0A951QPF4"/>
<evidence type="ECO:0000256" key="1">
    <source>
        <dbReference type="ARBA" id="ARBA00008558"/>
    </source>
</evidence>
<evidence type="ECO:0000313" key="4">
    <source>
        <dbReference type="Proteomes" id="UP000729701"/>
    </source>
</evidence>